<dbReference type="EMBL" id="JAAAJA010000330">
    <property type="protein sequence ID" value="KAG0255824.1"/>
    <property type="molecule type" value="Genomic_DNA"/>
</dbReference>
<dbReference type="GO" id="GO:0045292">
    <property type="term" value="P:mRNA cis splicing, via spliceosome"/>
    <property type="evidence" value="ECO:0007669"/>
    <property type="project" value="InterPro"/>
</dbReference>
<evidence type="ECO:0000256" key="2">
    <source>
        <dbReference type="ARBA" id="ARBA00022664"/>
    </source>
</evidence>
<keyword evidence="2" id="KW-0507">mRNA processing</keyword>
<dbReference type="InterPro" id="IPR040052">
    <property type="entry name" value="RBM17"/>
</dbReference>
<feature type="region of interest" description="Disordered" evidence="6">
    <location>
        <begin position="259"/>
        <end position="282"/>
    </location>
</feature>
<comment type="caution">
    <text evidence="8">The sequence shown here is derived from an EMBL/GenBank/DDBJ whole genome shotgun (WGS) entry which is preliminary data.</text>
</comment>
<dbReference type="OrthoDB" id="5411533at2759"/>
<dbReference type="FunFam" id="3.30.70.330:FF:000382">
    <property type="entry name" value="G-patch domain-containing protein"/>
    <property type="match status" value="1"/>
</dbReference>
<name>A0A9P6PYL2_9FUNG</name>
<keyword evidence="4" id="KW-0508">mRNA splicing</keyword>
<dbReference type="PANTHER" id="PTHR13288">
    <property type="entry name" value="SPLICING FACTOR 45 SPF45"/>
    <property type="match status" value="1"/>
</dbReference>
<dbReference type="Proteomes" id="UP000726737">
    <property type="component" value="Unassembled WGS sequence"/>
</dbReference>
<dbReference type="AlphaFoldDB" id="A0A9P6PYL2"/>
<comment type="subcellular location">
    <subcellularLocation>
        <location evidence="1">Nucleus</location>
    </subcellularLocation>
</comment>
<dbReference type="Gene3D" id="3.30.70.330">
    <property type="match status" value="1"/>
</dbReference>
<dbReference type="InterPro" id="IPR012677">
    <property type="entry name" value="Nucleotide-bd_a/b_plait_sf"/>
</dbReference>
<protein>
    <recommendedName>
        <fullName evidence="7">RNA recognition motif domain-containing protein</fullName>
    </recommendedName>
</protein>
<keyword evidence="5" id="KW-0539">Nucleus</keyword>
<evidence type="ECO:0000313" key="8">
    <source>
        <dbReference type="EMBL" id="KAG0255824.1"/>
    </source>
</evidence>
<evidence type="ECO:0000256" key="5">
    <source>
        <dbReference type="ARBA" id="ARBA00023242"/>
    </source>
</evidence>
<dbReference type="PANTHER" id="PTHR13288:SF8">
    <property type="entry name" value="SPLICING FACTOR 45"/>
    <property type="match status" value="1"/>
</dbReference>
<dbReference type="SUPFAM" id="SSF54928">
    <property type="entry name" value="RNA-binding domain, RBD"/>
    <property type="match status" value="1"/>
</dbReference>
<dbReference type="GO" id="GO:0071011">
    <property type="term" value="C:precatalytic spliceosome"/>
    <property type="evidence" value="ECO:0007669"/>
    <property type="project" value="TreeGrafter"/>
</dbReference>
<sequence>MSLYGDLPPPVSTGDGDEGSAKKSETGAKDGVTPPKSALPAGWSSSVTRLKPLLNRKLVPPRAKPAQRSIPAGFVARSSTDQKHGTASNLPTTGSLASTLASNMSGSTTTAPAQAPAKAMDENSWLKERTAQVQRQDNDMKVEVALLFPIDIAFKICNTVQVQITITITITVKEAVIILTQRTISFTSVTNSRIFSQSVATKPRGESEQGHNQQREIPYRAFAPPASQYEPTPLEISNNTPVVMHDVSGEDAFLRRAQLSQQRPTATSIPPPLPPPQQRATQPAQQYNRTPFVPKTQPTTNKGTPSPVILLTNMVGPGEVDDTLQEETAAECEKFGAVVRCLIFEVQNGKVPPEEAVRIFVKFGTLTAAEKAIRELDRRFFGGRQVRGQFYDEKRFDTLQLAP</sequence>
<dbReference type="InterPro" id="IPR035979">
    <property type="entry name" value="RBD_domain_sf"/>
</dbReference>
<gene>
    <name evidence="8" type="ORF">BG011_004917</name>
</gene>
<evidence type="ECO:0000313" key="9">
    <source>
        <dbReference type="Proteomes" id="UP000726737"/>
    </source>
</evidence>
<evidence type="ECO:0000256" key="1">
    <source>
        <dbReference type="ARBA" id="ARBA00004123"/>
    </source>
</evidence>
<feature type="compositionally biased region" description="Basic and acidic residues" evidence="6">
    <location>
        <begin position="19"/>
        <end position="28"/>
    </location>
</feature>
<evidence type="ECO:0000256" key="6">
    <source>
        <dbReference type="SAM" id="MobiDB-lite"/>
    </source>
</evidence>
<organism evidence="8 9">
    <name type="scientific">Mortierella polycephala</name>
    <dbReference type="NCBI Taxonomy" id="41804"/>
    <lineage>
        <taxon>Eukaryota</taxon>
        <taxon>Fungi</taxon>
        <taxon>Fungi incertae sedis</taxon>
        <taxon>Mucoromycota</taxon>
        <taxon>Mortierellomycotina</taxon>
        <taxon>Mortierellomycetes</taxon>
        <taxon>Mortierellales</taxon>
        <taxon>Mortierellaceae</taxon>
        <taxon>Mortierella</taxon>
    </lineage>
</organism>
<dbReference type="GO" id="GO:0003723">
    <property type="term" value="F:RNA binding"/>
    <property type="evidence" value="ECO:0007669"/>
    <property type="project" value="UniProtKB-KW"/>
</dbReference>
<dbReference type="InterPro" id="IPR003954">
    <property type="entry name" value="RRM_euk-type"/>
</dbReference>
<dbReference type="SMART" id="SM00361">
    <property type="entry name" value="RRM_1"/>
    <property type="match status" value="1"/>
</dbReference>
<keyword evidence="9" id="KW-1185">Reference proteome</keyword>
<keyword evidence="3" id="KW-0694">RNA-binding</keyword>
<feature type="compositionally biased region" description="Polar residues" evidence="6">
    <location>
        <begin position="85"/>
        <end position="107"/>
    </location>
</feature>
<feature type="region of interest" description="Disordered" evidence="6">
    <location>
        <begin position="1"/>
        <end position="124"/>
    </location>
</feature>
<proteinExistence type="predicted"/>
<feature type="domain" description="RNA recognition motif" evidence="7">
    <location>
        <begin position="308"/>
        <end position="389"/>
    </location>
</feature>
<evidence type="ECO:0000256" key="3">
    <source>
        <dbReference type="ARBA" id="ARBA00022884"/>
    </source>
</evidence>
<reference evidence="8" key="1">
    <citation type="journal article" date="2020" name="Fungal Divers.">
        <title>Resolving the Mortierellaceae phylogeny through synthesis of multi-gene phylogenetics and phylogenomics.</title>
        <authorList>
            <person name="Vandepol N."/>
            <person name="Liber J."/>
            <person name="Desiro A."/>
            <person name="Na H."/>
            <person name="Kennedy M."/>
            <person name="Barry K."/>
            <person name="Grigoriev I.V."/>
            <person name="Miller A.N."/>
            <person name="O'Donnell K."/>
            <person name="Stajich J.E."/>
            <person name="Bonito G."/>
        </authorList>
    </citation>
    <scope>NUCLEOTIDE SEQUENCE</scope>
    <source>
        <strain evidence="8">KOD948</strain>
    </source>
</reference>
<feature type="compositionally biased region" description="Low complexity" evidence="6">
    <location>
        <begin position="108"/>
        <end position="118"/>
    </location>
</feature>
<evidence type="ECO:0000256" key="4">
    <source>
        <dbReference type="ARBA" id="ARBA00023187"/>
    </source>
</evidence>
<accession>A0A9P6PYL2</accession>
<evidence type="ECO:0000259" key="7">
    <source>
        <dbReference type="SMART" id="SM00361"/>
    </source>
</evidence>